<comment type="caution">
    <text evidence="3">The sequence shown here is derived from an EMBL/GenBank/DDBJ whole genome shotgun (WGS) entry which is preliminary data.</text>
</comment>
<dbReference type="EMBL" id="BMER01000007">
    <property type="protein sequence ID" value="GGH04854.1"/>
    <property type="molecule type" value="Genomic_DNA"/>
</dbReference>
<dbReference type="AlphaFoldDB" id="A0A917I301"/>
<keyword evidence="1" id="KW-0732">Signal</keyword>
<sequence>MIKFNMKFHTISFVAAFSAVALLGSCSRSGEPVGRNKLYLNATDTDSEAFTFLKTVHEKAVFETELAKYVASTSASSEAKTLAADVVKTYDAIIPELEELAATFHVVLPSPGMPAFVLPDQFLADSLASFDNAAYAGHVQHEQEAIRAQFERLSRNTISELRVYANEKLPAVKTLFAAAGGEEDHGAHH</sequence>
<evidence type="ECO:0000313" key="4">
    <source>
        <dbReference type="Proteomes" id="UP000660862"/>
    </source>
</evidence>
<dbReference type="PROSITE" id="PS51257">
    <property type="entry name" value="PROKAR_LIPOPROTEIN"/>
    <property type="match status" value="1"/>
</dbReference>
<keyword evidence="4" id="KW-1185">Reference proteome</keyword>
<organism evidence="3 4">
    <name type="scientific">Parapedobacter pyrenivorans</name>
    <dbReference type="NCBI Taxonomy" id="1305674"/>
    <lineage>
        <taxon>Bacteria</taxon>
        <taxon>Pseudomonadati</taxon>
        <taxon>Bacteroidota</taxon>
        <taxon>Sphingobacteriia</taxon>
        <taxon>Sphingobacteriales</taxon>
        <taxon>Sphingobacteriaceae</taxon>
        <taxon>Parapedobacter</taxon>
    </lineage>
</organism>
<evidence type="ECO:0000313" key="3">
    <source>
        <dbReference type="EMBL" id="GGH04854.1"/>
    </source>
</evidence>
<feature type="chain" id="PRO_5037249326" description="DUF4142 domain-containing protein" evidence="1">
    <location>
        <begin position="22"/>
        <end position="189"/>
    </location>
</feature>
<evidence type="ECO:0000256" key="1">
    <source>
        <dbReference type="SAM" id="SignalP"/>
    </source>
</evidence>
<dbReference type="Proteomes" id="UP000660862">
    <property type="component" value="Unassembled WGS sequence"/>
</dbReference>
<evidence type="ECO:0000259" key="2">
    <source>
        <dbReference type="Pfam" id="PF13628"/>
    </source>
</evidence>
<protein>
    <recommendedName>
        <fullName evidence="2">DUF4142 domain-containing protein</fullName>
    </recommendedName>
</protein>
<name>A0A917I301_9SPHI</name>
<gene>
    <name evidence="3" type="ORF">GCM10007415_46550</name>
</gene>
<dbReference type="InterPro" id="IPR025419">
    <property type="entry name" value="DUF4142"/>
</dbReference>
<proteinExistence type="predicted"/>
<reference evidence="3" key="1">
    <citation type="journal article" date="2014" name="Int. J. Syst. Evol. Microbiol.">
        <title>Complete genome sequence of Corynebacterium casei LMG S-19264T (=DSM 44701T), isolated from a smear-ripened cheese.</title>
        <authorList>
            <consortium name="US DOE Joint Genome Institute (JGI-PGF)"/>
            <person name="Walter F."/>
            <person name="Albersmeier A."/>
            <person name="Kalinowski J."/>
            <person name="Ruckert C."/>
        </authorList>
    </citation>
    <scope>NUCLEOTIDE SEQUENCE</scope>
    <source>
        <strain evidence="3">CGMCC 1.12195</strain>
    </source>
</reference>
<dbReference type="Pfam" id="PF13628">
    <property type="entry name" value="DUF4142"/>
    <property type="match status" value="1"/>
</dbReference>
<reference evidence="3" key="2">
    <citation type="submission" date="2020-09" db="EMBL/GenBank/DDBJ databases">
        <authorList>
            <person name="Sun Q."/>
            <person name="Zhou Y."/>
        </authorList>
    </citation>
    <scope>NUCLEOTIDE SEQUENCE</scope>
    <source>
        <strain evidence="3">CGMCC 1.12195</strain>
    </source>
</reference>
<accession>A0A917I301</accession>
<feature type="domain" description="DUF4142" evidence="2">
    <location>
        <begin position="51"/>
        <end position="177"/>
    </location>
</feature>
<feature type="signal peptide" evidence="1">
    <location>
        <begin position="1"/>
        <end position="21"/>
    </location>
</feature>